<keyword evidence="2" id="KW-1185">Reference proteome</keyword>
<dbReference type="RefSeq" id="WP_136346941.1">
    <property type="nucleotide sequence ID" value="NZ_SSOC01000001.1"/>
</dbReference>
<accession>A0A4S4B4G4</accession>
<dbReference type="AlphaFoldDB" id="A0A4S4B4G4"/>
<protein>
    <submittedName>
        <fullName evidence="1">Uncharacterized protein</fullName>
    </submittedName>
</protein>
<evidence type="ECO:0000313" key="1">
    <source>
        <dbReference type="EMBL" id="THF67539.1"/>
    </source>
</evidence>
<dbReference type="EMBL" id="SSOC01000001">
    <property type="protein sequence ID" value="THF67539.1"/>
    <property type="molecule type" value="Genomic_DNA"/>
</dbReference>
<dbReference type="OrthoDB" id="9150971at2"/>
<reference evidence="1 2" key="1">
    <citation type="submission" date="2019-04" db="EMBL/GenBank/DDBJ databases">
        <title>Azoarcus nasutitermitis sp. nov. isolated from termite nest.</title>
        <authorList>
            <person name="Lin S.-Y."/>
            <person name="Hameed A."/>
            <person name="Hsu Y.-H."/>
            <person name="Young C.-C."/>
        </authorList>
    </citation>
    <scope>NUCLEOTIDE SEQUENCE [LARGE SCALE GENOMIC DNA]</scope>
    <source>
        <strain evidence="1 2">CC-YHH838</strain>
    </source>
</reference>
<gene>
    <name evidence="1" type="ORF">E6C76_04065</name>
</gene>
<evidence type="ECO:0000313" key="2">
    <source>
        <dbReference type="Proteomes" id="UP000308430"/>
    </source>
</evidence>
<dbReference type="Proteomes" id="UP000308430">
    <property type="component" value="Unassembled WGS sequence"/>
</dbReference>
<sequence>MPLTWTPDPATVPWHDVQADEVWTEGPITAADAEALLTVTGYSCEVVGPEPLPGLLVQADAAGVTASAPKALAGVFPPLDIEYQIKGVTGHCAAFDELPDEADEVIRFVPNPANTKDWTLRVTAHCADALTGATQDFTADFILRVWANFDPGRDALKEAVNARRR</sequence>
<organism evidence="1 2">
    <name type="scientific">Pseudothauera nasutitermitis</name>
    <dbReference type="NCBI Taxonomy" id="2565930"/>
    <lineage>
        <taxon>Bacteria</taxon>
        <taxon>Pseudomonadati</taxon>
        <taxon>Pseudomonadota</taxon>
        <taxon>Betaproteobacteria</taxon>
        <taxon>Rhodocyclales</taxon>
        <taxon>Zoogloeaceae</taxon>
        <taxon>Pseudothauera</taxon>
    </lineage>
</organism>
<proteinExistence type="predicted"/>
<comment type="caution">
    <text evidence="1">The sequence shown here is derived from an EMBL/GenBank/DDBJ whole genome shotgun (WGS) entry which is preliminary data.</text>
</comment>
<name>A0A4S4B4G4_9RHOO</name>